<feature type="domain" description="CUB" evidence="28">
    <location>
        <begin position="708"/>
        <end position="820"/>
    </location>
</feature>
<evidence type="ECO:0000256" key="22">
    <source>
        <dbReference type="ARBA" id="ARBA00023765"/>
    </source>
</evidence>
<evidence type="ECO:0000256" key="20">
    <source>
        <dbReference type="ARBA" id="ARBA00023228"/>
    </source>
</evidence>
<evidence type="ECO:0000256" key="25">
    <source>
        <dbReference type="ARBA" id="ARBA00049703"/>
    </source>
</evidence>
<evidence type="ECO:0000256" key="6">
    <source>
        <dbReference type="ARBA" id="ARBA00022548"/>
    </source>
</evidence>
<feature type="domain" description="CUB" evidence="28">
    <location>
        <begin position="472"/>
        <end position="586"/>
    </location>
</feature>
<sequence>MSLIRQLSWLLCGLLFLAGLECDQEPRRKRDISNDQPRMVSENGHLVFSTNNKDIRFQTSGSGTVKVGTEDLTQLMSQVKINKADIDNIKLNGGGTSPDVTNQLSVLNTKVSTLETKVTTLEQTVQRRSCSSNPCQNGATCLELLETFKCLCPSNWKGSLCNEDVNECITAVDPSRQCQNGATCVNTPGSYSCTCSPEWTGPMCTNRYDDCRGAAQDLCVHGMCIDADRVTPNVPRFKCICDNGWMAPADNPACVSDVDECSLPQKPCSTNPPVDCHNTQGSFYCGPCPTGWQGNGYSCVDINECSTNNGGCSTAPMVQCLNTMGSFHCGPCPPGYEGDGRTCTQADICASNNGGCYPLATCSSTSGSTIPVCTCPPGYTGNGYGPTGCTQNSNICQTSNPCVNGQCVPTSTGYLCTCSPGWAGVHCDSNINECASNPCQNGGTCNDGVNGFTCTCNDQWTGPTCQTAQQVCGGYLTGPAGTFSYPNTPGSDQYDHLVSCAWVIRTDSNKILRITFPHFDLEHSSDCNFDFLQIHDGESASAFQLGKYCGTSVPTELFSSHNALYFWFRSDHSISAGGFTVAWTSQTPVCGGELTEPYGNINSPGYPGNYPPNRDCFWTVNVVPGLLITFAFGTLSLEHHPDCNYDYLEIRDGLLPEDPVLGKYCSNVSPAPLRTTGPAAWIHFHSDVINSDRGFHITYTTSPSDPGCGGTFTESEGIIISPNWPSNYAHNRQCIYIIRQPANEIVSLNFTHMDLETHTGCLFDYVEVRDGTAETDPLIGKYCGSTLPAPILTSSNAAWIRFKSDASISRAGFRATYEVGCGGTLSGVGQIRSPYHPNPYPHNKQCEWVINQPQGYVVTLNFLTFDIESGSCVYDFVEVRDGSTVNSPLLGIYCGSNMPAILESTQRSMYIRFKTDSSISNFGFTAEYGSAMEGCGATLTSPSGTLTSPGHPNNYPHGANCTWYITVAPGFLIRLSFTSFNMEYHADCNYDYVEVYDNGTVTTGTKLGRYCGQSVPPSLTSTDSMMAVLFVSDASLATEGFSANYVSINATTDCSQIFTSPTGEFFSPNFPNNYPNDRQCVFEIIVGVNMQIMLNFTDFSLEGSAPSCSFDYVEIRDGGYETSPLIGKFCSTQKPPVLVSHSNRLWIKFRSDSIITYPGFRAHWDGTQTGCGGTMTTNSGGFASPNYPLPYHPNAECYWLIRTSAGSLITLSFDDFQLESSSNCIYDYLAVYDGNSTNAPQLANLCGNQIPAPINSSRNHLYVKLRTDSIISAGGFVAMYTTICQGVLIANQTRGHIESQNYPNMYPHNAVCSWTIQASMGNTINYTFINFDLETSMGDCYFDYVKLYNGPNDQAPLIGTYCGNTPPPSDTTTGSFLHMVFRSDSVIAMSGFRMLWYQNGCGGDLSGPTGSFNSPGYPNRYPDNRECIWHIETVAGSSITITIFEFDVEFHPDCNYDVLEVYGGPDFSAPRLVQLCTTTSSPLHVSSTGNLVTVRFKSDPYVSGRGFNASWLEVQGGCGGPIKAPSGEVHSPNYPANYPNMVDCSWTISVDQGHRVLFNITDLDIEMHTSCLWDYVAIYDGPSMSAPLLGQVCGQTRPDPFISTQNTIYVRFRSDASRSHRGFAASFSEACGATFITDDLGGTIASPRYPATYPNNQNCSWIIKAQLPFNHVTLSFTDFDLEMLSTNCSEDAVEVLDGDNYMAPVIGRYCGSDIPHPVTSFSNALVVNFVSDSSVSNKGFRATFTGSTSSCGGALVMETGAFNSPNYPDAYPPNVECIWTITSSPGNRVQLSFIMFHLPPNCNDDYLEIREGNSTGTLVGRFCGTILPSNYTSLIGHVLWVKFRSDSTISGAGFRATFSHLYGNDIIGTSGQIASPLYPRTYPNNADYRWTITVPGNDYIQIRFLDIDIEDLYDCYYDQLKIFDGPNVHAYPLGTFCGLSLPSSVSSSGSTVTLEFQSDTVIGGRGFLIEWSAIESSGPLPTIAPGACGGALLPGDSPRFLFSPGWPNSYAPNLECTWVIRSPDSIVELNLLSLDIEGSVPTCYFDRLLIRDGETNLSPLLSTVCGHELPGPIHSTGASMFLRFSTDSSISGQGFNASYSKGCGGLLHTDRGVLSTPRYPQNYPSGLDCSWHVMVTPGFRISVNFQVPFQIQGFGTACSTGDYLELRNGPDASAPSLGGRLCGSSPPSITQTTDNNLHVRFVSDTSNEASGFKLTFEAHSLACGGVIELNDADPPGYITSPNYPQNYPQNIDCIWVIIVPNGESVQIDFEDEFYIEPTSSCLYDYIELRDGATSDAESISKLCGSTRPSTQHSTGSTMYMRFRTDHSITHTGFKAKYSIATCGGTYIGQSGTIKSPGFPDNYPDNSACEWYLEGPTGHYLTLSYTIFNLQTSNNCLSDYVEIREYNASGRLLGKHCGTSIPEPMDTGDSFAYVKFVSDSATNAPGFSLLFVASVEVCGGVLNAPSGTISSPNYPNLYPHSRTCRWEITVAQGRRVTLTINDLRLDGSGSSCYADYVEVINGLASTAPVVQRFCGTVPTGYQVESSGNTMAVVFQTDSSISNGGFTASYSSSEDALCGGILSDPAGGNFTSPGYLTSNYSNNLNCEWLIQNPNHSNSSIVVIIEDLHLENHLNCQFDYIEFRLGDSSGELLTRFCGQTTPNVPLVVSNSELWVHFQTDQSLGDLGFMAKYLFSECGGWQSGEGGVIFSPAYPNTYPSPSRCAWLLEAPVGHTIRLTFSFFVLEPHTTCGWDSVTIFNGGSPGAPVIGQYCGTNSPGTIQSGSNKLVVVFMADHSVGKEGFYATWTTDSLGCGGTIHADTGVIKSPNYPQNFPANIECSWTVIAHEGNHLEMNFNPDFQIPDASGQCQSSYIKVWAGDRENSERLLATGCGSTPPAPIIAPYNTITARFQSSGSQGRGFLANYMTRCGVNYTASTGRVVSPNYPSNYPDSSNCDYLIDFGPQTVILLEFRSFQLEAHSTCLYDGVKVYKGSQASGTPVATVCGGSIPGPFSTLGPMLINFYSDPIISDTGFLAEYRAIPCGGMFNGSSGTISSPDGIGNYHHNMNCTYHIVVGQNRIIDLKWNSFHLESSSSCQYDYVLVYDGPNTMAPPVGQFCGAALPPNLRSTTNQMFIVFRTDSTVSGVGWRATYTETLGPAQGCGGYLFTPTGMFSSPDGTGDGKYDSGLNCLWTIAMAVNQVVNLTFSSFELEGSSTTICRYDYVQIFDGDNMNYPLVGTYCGRDIIPGPFVSAGNFLTVRFVSDSSVNYQGFTATYRAQDRICGGTLNATEAVQTITFPTYPNAYPPFTHCRWVLDAPPQESVKVAVQQFTLQPSQSCNTNYLHMRDWPVGDYGQSHKFCAADHIPDFYSYGRTMHLIFKSDAFVTGNGMSLTYQVAGCSRTYEQTYGYLKSPGWPDLYPHNIDCTIVLLAPQNNFISLFFNSFNLESHPSCSYDYLEVRNGSTQNDPLIGKYCGTALPSPVFPHSNQLYLHFNSDFSGSLDGFEITWTSSPEGCGGTLYGDHGSLASPNYPGTYGNGTHCEWGIRAPVGRVVTVTFAQISIDDPGDCVNNYLKLYDGKDASSPPIGPYCGTETNIAPYTASSNHVYIVFNGQYAVLPSGFRLTWSS</sequence>
<feature type="domain" description="CUB" evidence="28">
    <location>
        <begin position="2103"/>
        <end position="2219"/>
    </location>
</feature>
<dbReference type="Proteomes" id="UP001557470">
    <property type="component" value="Unassembled WGS sequence"/>
</dbReference>
<dbReference type="Gene3D" id="2.60.120.290">
    <property type="entry name" value="Spermadhesin, CUB domain"/>
    <property type="match status" value="27"/>
</dbReference>
<dbReference type="SUPFAM" id="SSF49854">
    <property type="entry name" value="Spermadhesin, CUB domain"/>
    <property type="match status" value="27"/>
</dbReference>
<dbReference type="GO" id="GO:0005768">
    <property type="term" value="C:endosome"/>
    <property type="evidence" value="ECO:0007669"/>
    <property type="project" value="UniProtKB-SubCell"/>
</dbReference>
<feature type="domain" description="CUB" evidence="28">
    <location>
        <begin position="1054"/>
        <end position="1167"/>
    </location>
</feature>
<dbReference type="Gene3D" id="2.10.25.10">
    <property type="entry name" value="Laminin"/>
    <property type="match status" value="6"/>
</dbReference>
<dbReference type="InterPro" id="IPR001881">
    <property type="entry name" value="EGF-like_Ca-bd_dom"/>
</dbReference>
<comment type="caution">
    <text evidence="26">Lacks conserved residue(s) required for the propagation of feature annotation.</text>
</comment>
<feature type="disulfide bond" evidence="26">
    <location>
        <begin position="195"/>
        <end position="204"/>
    </location>
</feature>
<feature type="domain" description="CUB" evidence="28">
    <location>
        <begin position="3157"/>
        <end position="3274"/>
    </location>
</feature>
<dbReference type="FunFam" id="2.60.120.290:FF:000003">
    <property type="entry name" value="Neuropilin"/>
    <property type="match status" value="2"/>
</dbReference>
<keyword evidence="15" id="KW-0472">Membrane</keyword>
<evidence type="ECO:0000256" key="8">
    <source>
        <dbReference type="ARBA" id="ARBA00022628"/>
    </source>
</evidence>
<evidence type="ECO:0000256" key="19">
    <source>
        <dbReference type="ARBA" id="ARBA00023221"/>
    </source>
</evidence>
<feature type="disulfide bond" evidence="26">
    <location>
        <begin position="152"/>
        <end position="161"/>
    </location>
</feature>
<keyword evidence="19" id="KW-0753">Steroid metabolism</keyword>
<dbReference type="InterPro" id="IPR000859">
    <property type="entry name" value="CUB_dom"/>
</dbReference>
<dbReference type="GO" id="GO:0046872">
    <property type="term" value="F:metal ion binding"/>
    <property type="evidence" value="ECO:0007669"/>
    <property type="project" value="UniProtKB-KW"/>
</dbReference>
<feature type="disulfide bond" evidence="26">
    <location>
        <begin position="456"/>
        <end position="465"/>
    </location>
</feature>
<feature type="domain" description="CUB" evidence="28">
    <location>
        <begin position="3510"/>
        <end position="3622"/>
    </location>
</feature>
<feature type="domain" description="CUB" evidence="28">
    <location>
        <begin position="935"/>
        <end position="1048"/>
    </location>
</feature>
<dbReference type="GO" id="GO:0060218">
    <property type="term" value="P:hematopoietic stem cell differentiation"/>
    <property type="evidence" value="ECO:0007669"/>
    <property type="project" value="UniProtKB-ARBA"/>
</dbReference>
<comment type="function">
    <text evidence="24">Endocytic receptor which plays a role in lipoprotein, vitamin and iron metabolism by facilitating their uptake. Acts together with LRP2 to mediate endocytosis of high-density lipoproteins, GC, hemoglobin, ALB, TF and SCGB1A1. Acts together with AMN to mediate endocytosis of the CBLIF-cobalamin complex. Binds to ALB, MB, Kappa and lambda-light chains, TF, hemoglobin, GC, SCGB1A1, APOA1, high density lipoprotein, and the CBLIF-cobalamin complex. Ligand binding requires calcium. Serves as important transporter in several absorptive epithelia, including intestine, renal proximal tubules and embryonic yolk sac. May play an important role in the development of the peri-implantation embryo through internalization of APOA1 and cholesterol. Binds to LGALS3 at the maternal-fetal interface.</text>
</comment>
<evidence type="ECO:0000259" key="28">
    <source>
        <dbReference type="PROSITE" id="PS01180"/>
    </source>
</evidence>
<dbReference type="FunFam" id="2.10.25.10:FF:000125">
    <property type="entry name" value="Neurogenic locus notch protein-like"/>
    <property type="match status" value="1"/>
</dbReference>
<evidence type="ECO:0000313" key="31">
    <source>
        <dbReference type="Proteomes" id="UP001557470"/>
    </source>
</evidence>
<dbReference type="PROSITE" id="PS50026">
    <property type="entry name" value="EGF_3"/>
    <property type="match status" value="5"/>
</dbReference>
<feature type="domain" description="CUB" evidence="28">
    <location>
        <begin position="1988"/>
        <end position="2102"/>
    </location>
</feature>
<keyword evidence="21" id="KW-0170">Cobalt</keyword>
<dbReference type="InterPro" id="IPR018097">
    <property type="entry name" value="EGF_Ca-bd_CS"/>
</dbReference>
<feature type="domain" description="CUB" evidence="28">
    <location>
        <begin position="1518"/>
        <end position="1630"/>
    </location>
</feature>
<evidence type="ECO:0000256" key="7">
    <source>
        <dbReference type="ARBA" id="ARBA00022553"/>
    </source>
</evidence>
<dbReference type="PROSITE" id="PS01180">
    <property type="entry name" value="CUB"/>
    <property type="match status" value="27"/>
</dbReference>
<dbReference type="CDD" id="cd00054">
    <property type="entry name" value="EGF_CA"/>
    <property type="match status" value="6"/>
</dbReference>
<evidence type="ECO:0000256" key="17">
    <source>
        <dbReference type="ARBA" id="ARBA00023166"/>
    </source>
</evidence>
<comment type="caution">
    <text evidence="30">The sequence shown here is derived from an EMBL/GenBank/DDBJ whole genome shotgun (WGS) entry which is preliminary data.</text>
</comment>
<feature type="domain" description="CUB" evidence="28">
    <location>
        <begin position="2576"/>
        <end position="2692"/>
    </location>
</feature>
<reference evidence="30 31" key="1">
    <citation type="submission" date="2024-06" db="EMBL/GenBank/DDBJ databases">
        <authorList>
            <person name="Pan Q."/>
            <person name="Wen M."/>
            <person name="Jouanno E."/>
            <person name="Zahm M."/>
            <person name="Klopp C."/>
            <person name="Cabau C."/>
            <person name="Louis A."/>
            <person name="Berthelot C."/>
            <person name="Parey E."/>
            <person name="Roest Crollius H."/>
            <person name="Montfort J."/>
            <person name="Robinson-Rechavi M."/>
            <person name="Bouchez O."/>
            <person name="Lampietro C."/>
            <person name="Lopez Roques C."/>
            <person name="Donnadieu C."/>
            <person name="Postlethwait J."/>
            <person name="Bobe J."/>
            <person name="Verreycken H."/>
            <person name="Guiguen Y."/>
        </authorList>
    </citation>
    <scope>NUCLEOTIDE SEQUENCE [LARGE SCALE GENOMIC DNA]</scope>
    <source>
        <strain evidence="30">Up_M1</strain>
        <tissue evidence="30">Testis</tissue>
    </source>
</reference>
<feature type="domain" description="CUB" evidence="28">
    <location>
        <begin position="1171"/>
        <end position="1283"/>
    </location>
</feature>
<keyword evidence="20" id="KW-0458">Lysosome</keyword>
<evidence type="ECO:0000256" key="4">
    <source>
        <dbReference type="ARBA" id="ARBA00022475"/>
    </source>
</evidence>
<dbReference type="PANTHER" id="PTHR24251">
    <property type="entry name" value="OVOCHYMASE-RELATED"/>
    <property type="match status" value="1"/>
</dbReference>
<feature type="domain" description="CUB" evidence="28">
    <location>
        <begin position="1862"/>
        <end position="1974"/>
    </location>
</feature>
<dbReference type="FunFam" id="2.10.25.10:FF:000472">
    <property type="entry name" value="Uncharacterized protein, isoform A"/>
    <property type="match status" value="1"/>
</dbReference>
<dbReference type="PANTHER" id="PTHR24251:SF37">
    <property type="entry name" value="CUB DOMAIN-CONTAINING PROTEIN"/>
    <property type="match status" value="1"/>
</dbReference>
<evidence type="ECO:0000256" key="5">
    <source>
        <dbReference type="ARBA" id="ARBA00022536"/>
    </source>
</evidence>
<dbReference type="Pfam" id="PF00008">
    <property type="entry name" value="EGF"/>
    <property type="match status" value="3"/>
</dbReference>
<comment type="subunit">
    <text evidence="25">Interacts with AMN. Component of the cubam complex composed of one CUBN trimer and one AMN chain. The cubam complex can dimerize. Interacts with LRP2 in a dual-receptor complex in a calcium-dependent manner. Found in a complex with PID1/PCLI1, LRP1 and CUBNI. Interacts with LRP1 and PID1/PCLI1.</text>
</comment>
<evidence type="ECO:0000256" key="10">
    <source>
        <dbReference type="ARBA" id="ARBA00022729"/>
    </source>
</evidence>
<dbReference type="CDD" id="cd00041">
    <property type="entry name" value="CUB"/>
    <property type="match status" value="27"/>
</dbReference>
<evidence type="ECO:0000256" key="1">
    <source>
        <dbReference type="ARBA" id="ARBA00004177"/>
    </source>
</evidence>
<evidence type="ECO:0000256" key="21">
    <source>
        <dbReference type="ARBA" id="ARBA00023285"/>
    </source>
</evidence>
<evidence type="ECO:0000256" key="2">
    <source>
        <dbReference type="ARBA" id="ARBA00004202"/>
    </source>
</evidence>
<feature type="domain" description="CUB" evidence="28">
    <location>
        <begin position="1401"/>
        <end position="1514"/>
    </location>
</feature>
<evidence type="ECO:0000256" key="18">
    <source>
        <dbReference type="ARBA" id="ARBA00023180"/>
    </source>
</evidence>
<keyword evidence="13" id="KW-0653">Protein transport</keyword>
<evidence type="ECO:0000256" key="13">
    <source>
        <dbReference type="ARBA" id="ARBA00022927"/>
    </source>
</evidence>
<proteinExistence type="predicted"/>
<dbReference type="InterPro" id="IPR000152">
    <property type="entry name" value="EGF-type_Asp/Asn_hydroxyl_site"/>
</dbReference>
<feature type="domain" description="CUB" evidence="28">
    <location>
        <begin position="1751"/>
        <end position="1861"/>
    </location>
</feature>
<protein>
    <recommendedName>
        <fullName evidence="23">Cubilin</fullName>
    </recommendedName>
</protein>
<feature type="domain" description="EGF-like" evidence="29">
    <location>
        <begin position="126"/>
        <end position="162"/>
    </location>
</feature>
<feature type="disulfide bond" evidence="26">
    <location>
        <begin position="418"/>
        <end position="427"/>
    </location>
</feature>
<keyword evidence="31" id="KW-1185">Reference proteome</keyword>
<dbReference type="GO" id="GO:0008203">
    <property type="term" value="P:cholesterol metabolic process"/>
    <property type="evidence" value="ECO:0007669"/>
    <property type="project" value="UniProtKB-KW"/>
</dbReference>
<dbReference type="GO" id="GO:0005886">
    <property type="term" value="C:plasma membrane"/>
    <property type="evidence" value="ECO:0007669"/>
    <property type="project" value="UniProtKB-SubCell"/>
</dbReference>
<dbReference type="FunFam" id="2.60.120.290:FF:000013">
    <property type="entry name" value="Membrane frizzled-related protein"/>
    <property type="match status" value="19"/>
</dbReference>
<keyword evidence="7" id="KW-0597">Phosphoprotein</keyword>
<feature type="chain" id="PRO_5044816269" description="Cubilin" evidence="27">
    <location>
        <begin position="23"/>
        <end position="3622"/>
    </location>
</feature>
<dbReference type="InterPro" id="IPR035914">
    <property type="entry name" value="Sperma_CUB_dom_sf"/>
</dbReference>
<accession>A0ABD0XD70</accession>
<dbReference type="GO" id="GO:0005765">
    <property type="term" value="C:lysosomal membrane"/>
    <property type="evidence" value="ECO:0007669"/>
    <property type="project" value="UniProtKB-SubCell"/>
</dbReference>
<keyword evidence="8" id="KW-0846">Cobalamin</keyword>
<keyword evidence="6" id="KW-0153">Cholesterol metabolism</keyword>
<keyword evidence="9" id="KW-0165">Cleavage on pair of basic residues</keyword>
<feature type="domain" description="CUB" evidence="28">
    <location>
        <begin position="2810"/>
        <end position="2924"/>
    </location>
</feature>
<keyword evidence="17" id="KW-1207">Sterol metabolism</keyword>
<feature type="domain" description="EGF-like" evidence="29">
    <location>
        <begin position="345"/>
        <end position="390"/>
    </location>
</feature>
<evidence type="ECO:0000256" key="26">
    <source>
        <dbReference type="PROSITE-ProRule" id="PRU00076"/>
    </source>
</evidence>
<dbReference type="FunFam" id="2.10.25.10:FF:000123">
    <property type="entry name" value="Crumbs homolog 1 (Drosophila)"/>
    <property type="match status" value="1"/>
</dbReference>
<dbReference type="FunFam" id="2.10.25.10:FF:000429">
    <property type="entry name" value="Cubilin"/>
    <property type="match status" value="1"/>
</dbReference>
<keyword evidence="12" id="KW-0967">Endosome</keyword>
<evidence type="ECO:0000256" key="14">
    <source>
        <dbReference type="ARBA" id="ARBA00023098"/>
    </source>
</evidence>
<feature type="domain" description="CUB" evidence="28">
    <location>
        <begin position="2694"/>
        <end position="2806"/>
    </location>
</feature>
<dbReference type="Pfam" id="PF00431">
    <property type="entry name" value="CUB"/>
    <property type="match status" value="27"/>
</dbReference>
<feature type="domain" description="CUB" evidence="28">
    <location>
        <begin position="2223"/>
        <end position="2340"/>
    </location>
</feature>
<dbReference type="FunFam" id="2.10.25.10:FF:000379">
    <property type="entry name" value="Cubilin"/>
    <property type="match status" value="1"/>
</dbReference>
<evidence type="ECO:0000313" key="30">
    <source>
        <dbReference type="EMBL" id="KAL1006705.1"/>
    </source>
</evidence>
<feature type="domain" description="CUB" evidence="28">
    <location>
        <begin position="2925"/>
        <end position="3036"/>
    </location>
</feature>
<feature type="domain" description="CUB" evidence="28">
    <location>
        <begin position="3278"/>
        <end position="3392"/>
    </location>
</feature>
<feature type="domain" description="CUB" evidence="28">
    <location>
        <begin position="1631"/>
        <end position="1747"/>
    </location>
</feature>
<dbReference type="CDD" id="cd22201">
    <property type="entry name" value="cubilin_NTD"/>
    <property type="match status" value="1"/>
</dbReference>
<dbReference type="SUPFAM" id="SSF57196">
    <property type="entry name" value="EGF/Laminin"/>
    <property type="match status" value="6"/>
</dbReference>
<feature type="domain" description="CUB" evidence="28">
    <location>
        <begin position="2342"/>
        <end position="2453"/>
    </location>
</feature>
<dbReference type="PROSITE" id="PS01187">
    <property type="entry name" value="EGF_CA"/>
    <property type="match status" value="3"/>
</dbReference>
<dbReference type="InterPro" id="IPR000742">
    <property type="entry name" value="EGF"/>
</dbReference>
<name>A0ABD0XD70_UMBPY</name>
<evidence type="ECO:0000256" key="16">
    <source>
        <dbReference type="ARBA" id="ARBA00023157"/>
    </source>
</evidence>
<feature type="domain" description="CUB" evidence="28">
    <location>
        <begin position="1284"/>
        <end position="1399"/>
    </location>
</feature>
<dbReference type="EMBL" id="JAGEUA010000002">
    <property type="protein sequence ID" value="KAL1006705.1"/>
    <property type="molecule type" value="Genomic_DNA"/>
</dbReference>
<evidence type="ECO:0000256" key="11">
    <source>
        <dbReference type="ARBA" id="ARBA00022737"/>
    </source>
</evidence>
<dbReference type="GO" id="GO:0031419">
    <property type="term" value="F:cobalamin binding"/>
    <property type="evidence" value="ECO:0007669"/>
    <property type="project" value="UniProtKB-KW"/>
</dbReference>
<feature type="domain" description="CUB" evidence="28">
    <location>
        <begin position="2457"/>
        <end position="2571"/>
    </location>
</feature>
<evidence type="ECO:0000259" key="29">
    <source>
        <dbReference type="PROSITE" id="PS50026"/>
    </source>
</evidence>
<feature type="domain" description="EGF-like" evidence="29">
    <location>
        <begin position="392"/>
        <end position="428"/>
    </location>
</feature>
<keyword evidence="3" id="KW-0813">Transport</keyword>
<dbReference type="GO" id="GO:1901222">
    <property type="term" value="P:regulation of non-canonical NF-kappaB signal transduction"/>
    <property type="evidence" value="ECO:0007669"/>
    <property type="project" value="UniProtKB-ARBA"/>
</dbReference>
<dbReference type="PROSITE" id="PS01186">
    <property type="entry name" value="EGF_2"/>
    <property type="match status" value="1"/>
</dbReference>
<dbReference type="SMART" id="SM00181">
    <property type="entry name" value="EGF"/>
    <property type="match status" value="8"/>
</dbReference>
<keyword evidence="18" id="KW-0325">Glycoprotein</keyword>
<evidence type="ECO:0000256" key="15">
    <source>
        <dbReference type="ARBA" id="ARBA00023136"/>
    </source>
</evidence>
<keyword evidence="5 26" id="KW-0245">EGF-like domain</keyword>
<dbReference type="Pfam" id="PF12947">
    <property type="entry name" value="EGF_3"/>
    <property type="match status" value="1"/>
</dbReference>
<keyword evidence="16 26" id="KW-1015">Disulfide bond</keyword>
<dbReference type="InterPro" id="IPR049883">
    <property type="entry name" value="NOTCH1_EGF-like"/>
</dbReference>
<keyword evidence="10 27" id="KW-0732">Signal</keyword>
<evidence type="ECO:0000256" key="27">
    <source>
        <dbReference type="SAM" id="SignalP"/>
    </source>
</evidence>
<dbReference type="SMART" id="SM00042">
    <property type="entry name" value="CUB"/>
    <property type="match status" value="27"/>
</dbReference>
<comment type="subcellular location">
    <subcellularLocation>
        <location evidence="2">Cell membrane</location>
        <topology evidence="2">Peripheral membrane protein</topology>
    </subcellularLocation>
    <subcellularLocation>
        <location evidence="1">Endosome</location>
    </subcellularLocation>
    <subcellularLocation>
        <location evidence="22">Lysosome membrane</location>
        <topology evidence="22">Peripheral membrane protein</topology>
    </subcellularLocation>
</comment>
<dbReference type="InterPro" id="IPR013032">
    <property type="entry name" value="EGF-like_CS"/>
</dbReference>
<feature type="signal peptide" evidence="27">
    <location>
        <begin position="1"/>
        <end position="22"/>
    </location>
</feature>
<dbReference type="InterPro" id="IPR024731">
    <property type="entry name" value="NELL2-like_EGF"/>
</dbReference>
<evidence type="ECO:0000256" key="9">
    <source>
        <dbReference type="ARBA" id="ARBA00022685"/>
    </source>
</evidence>
<gene>
    <name evidence="30" type="ORF">UPYG_G00075690</name>
</gene>
<feature type="domain" description="CUB" evidence="28">
    <location>
        <begin position="821"/>
        <end position="931"/>
    </location>
</feature>
<dbReference type="SMART" id="SM00179">
    <property type="entry name" value="EGF_CA"/>
    <property type="match status" value="7"/>
</dbReference>
<dbReference type="PROSITE" id="PS00010">
    <property type="entry name" value="ASX_HYDROXYL"/>
    <property type="match status" value="2"/>
</dbReference>
<keyword evidence="4" id="KW-1003">Cell membrane</keyword>
<evidence type="ECO:0000256" key="24">
    <source>
        <dbReference type="ARBA" id="ARBA00049611"/>
    </source>
</evidence>
<feature type="disulfide bond" evidence="26">
    <location>
        <begin position="356"/>
        <end position="373"/>
    </location>
</feature>
<feature type="domain" description="CUB" evidence="28">
    <location>
        <begin position="3038"/>
        <end position="3150"/>
    </location>
</feature>
<dbReference type="PROSITE" id="PS00022">
    <property type="entry name" value="EGF_1"/>
    <property type="match status" value="4"/>
</dbReference>
<feature type="domain" description="EGF-like" evidence="29">
    <location>
        <begin position="430"/>
        <end position="466"/>
    </location>
</feature>
<dbReference type="FunFam" id="2.60.120.290:FF:000005">
    <property type="entry name" value="Procollagen C-endopeptidase enhancer 1"/>
    <property type="match status" value="4"/>
</dbReference>
<dbReference type="GO" id="GO:0045597">
    <property type="term" value="P:positive regulation of cell differentiation"/>
    <property type="evidence" value="ECO:0007669"/>
    <property type="project" value="UniProtKB-ARBA"/>
</dbReference>
<evidence type="ECO:0000256" key="23">
    <source>
        <dbReference type="ARBA" id="ARBA00023878"/>
    </source>
</evidence>
<feature type="domain" description="EGF-like" evidence="29">
    <location>
        <begin position="164"/>
        <end position="205"/>
    </location>
</feature>
<evidence type="ECO:0000256" key="3">
    <source>
        <dbReference type="ARBA" id="ARBA00022448"/>
    </source>
</evidence>
<dbReference type="Pfam" id="PF12661">
    <property type="entry name" value="hEGF"/>
    <property type="match status" value="1"/>
</dbReference>
<dbReference type="Pfam" id="PF07645">
    <property type="entry name" value="EGF_CA"/>
    <property type="match status" value="2"/>
</dbReference>
<feature type="domain" description="CUB" evidence="28">
    <location>
        <begin position="590"/>
        <end position="702"/>
    </location>
</feature>
<feature type="domain" description="CUB" evidence="28">
    <location>
        <begin position="3394"/>
        <end position="3506"/>
    </location>
</feature>
<organism evidence="30 31">
    <name type="scientific">Umbra pygmaea</name>
    <name type="common">Eastern mudminnow</name>
    <dbReference type="NCBI Taxonomy" id="75934"/>
    <lineage>
        <taxon>Eukaryota</taxon>
        <taxon>Metazoa</taxon>
        <taxon>Chordata</taxon>
        <taxon>Craniata</taxon>
        <taxon>Vertebrata</taxon>
        <taxon>Euteleostomi</taxon>
        <taxon>Actinopterygii</taxon>
        <taxon>Neopterygii</taxon>
        <taxon>Teleostei</taxon>
        <taxon>Protacanthopterygii</taxon>
        <taxon>Esociformes</taxon>
        <taxon>Umbridae</taxon>
        <taxon>Umbra</taxon>
    </lineage>
</organism>
<keyword evidence="14" id="KW-0443">Lipid metabolism</keyword>
<keyword evidence="11" id="KW-0677">Repeat</keyword>
<evidence type="ECO:0000256" key="12">
    <source>
        <dbReference type="ARBA" id="ARBA00022753"/>
    </source>
</evidence>
<dbReference type="GO" id="GO:0015031">
    <property type="term" value="P:protein transport"/>
    <property type="evidence" value="ECO:0007669"/>
    <property type="project" value="UniProtKB-KW"/>
</dbReference>
<dbReference type="FunFam" id="2.60.120.290:FF:000047">
    <property type="entry name" value="Cubilin"/>
    <property type="match status" value="1"/>
</dbReference>